<dbReference type="Pfam" id="PF00825">
    <property type="entry name" value="Ribonuclease_P"/>
    <property type="match status" value="1"/>
</dbReference>
<dbReference type="EC" id="3.1.26.5" evidence="7 8"/>
<evidence type="ECO:0000256" key="1">
    <source>
        <dbReference type="ARBA" id="ARBA00002663"/>
    </source>
</evidence>
<evidence type="ECO:0000256" key="7">
    <source>
        <dbReference type="HAMAP-Rule" id="MF_00227"/>
    </source>
</evidence>
<dbReference type="InterPro" id="IPR020568">
    <property type="entry name" value="Ribosomal_Su5_D2-typ_SF"/>
</dbReference>
<dbReference type="STRING" id="1798542.A3F54_02425"/>
<keyword evidence="6 7" id="KW-0694">RNA-binding</keyword>
<protein>
    <recommendedName>
        <fullName evidence="7 8">Ribonuclease P protein component</fullName>
        <shortName evidence="7">RNase P protein</shortName>
        <shortName evidence="7">RNaseP protein</shortName>
        <ecNumber evidence="7 8">3.1.26.5</ecNumber>
    </recommendedName>
    <alternativeName>
        <fullName evidence="7">Protein C5</fullName>
    </alternativeName>
</protein>
<evidence type="ECO:0000256" key="5">
    <source>
        <dbReference type="ARBA" id="ARBA00022801"/>
    </source>
</evidence>
<evidence type="ECO:0000256" key="2">
    <source>
        <dbReference type="ARBA" id="ARBA00022694"/>
    </source>
</evidence>
<organism evidence="9 10">
    <name type="scientific">Candidatus Kerfeldbacteria bacterium RIFCSPHIGHO2_12_FULL_48_17</name>
    <dbReference type="NCBI Taxonomy" id="1798542"/>
    <lineage>
        <taxon>Bacteria</taxon>
        <taxon>Candidatus Kerfeldiibacteriota</taxon>
    </lineage>
</organism>
<dbReference type="GO" id="GO:0000049">
    <property type="term" value="F:tRNA binding"/>
    <property type="evidence" value="ECO:0007669"/>
    <property type="project" value="UniProtKB-UniRule"/>
</dbReference>
<comment type="caution">
    <text evidence="9">The sequence shown here is derived from an EMBL/GenBank/DDBJ whole genome shotgun (WGS) entry which is preliminary data.</text>
</comment>
<dbReference type="PROSITE" id="PS00648">
    <property type="entry name" value="RIBONUCLEASE_P"/>
    <property type="match status" value="1"/>
</dbReference>
<dbReference type="AlphaFoldDB" id="A0A1G2B9Z9"/>
<keyword evidence="2 7" id="KW-0819">tRNA processing</keyword>
<dbReference type="GO" id="GO:0001682">
    <property type="term" value="P:tRNA 5'-leader removal"/>
    <property type="evidence" value="ECO:0007669"/>
    <property type="project" value="UniProtKB-UniRule"/>
</dbReference>
<dbReference type="GO" id="GO:0030677">
    <property type="term" value="C:ribonuclease P complex"/>
    <property type="evidence" value="ECO:0007669"/>
    <property type="project" value="TreeGrafter"/>
</dbReference>
<comment type="similarity">
    <text evidence="7">Belongs to the RnpA family.</text>
</comment>
<comment type="subunit">
    <text evidence="7">Consists of a catalytic RNA component (M1 or rnpB) and a protein subunit.</text>
</comment>
<dbReference type="NCBIfam" id="TIGR00188">
    <property type="entry name" value="rnpA"/>
    <property type="match status" value="1"/>
</dbReference>
<dbReference type="SUPFAM" id="SSF54211">
    <property type="entry name" value="Ribosomal protein S5 domain 2-like"/>
    <property type="match status" value="1"/>
</dbReference>
<dbReference type="PANTHER" id="PTHR33992">
    <property type="entry name" value="RIBONUCLEASE P PROTEIN COMPONENT"/>
    <property type="match status" value="1"/>
</dbReference>
<evidence type="ECO:0000256" key="3">
    <source>
        <dbReference type="ARBA" id="ARBA00022722"/>
    </source>
</evidence>
<dbReference type="Gene3D" id="3.30.230.10">
    <property type="match status" value="1"/>
</dbReference>
<comment type="catalytic activity">
    <reaction evidence="7">
        <text>Endonucleolytic cleavage of RNA, removing 5'-extranucleotides from tRNA precursor.</text>
        <dbReference type="EC" id="3.1.26.5"/>
    </reaction>
</comment>
<dbReference type="EMBL" id="MHKD01000006">
    <property type="protein sequence ID" value="OGY85100.1"/>
    <property type="molecule type" value="Genomic_DNA"/>
</dbReference>
<keyword evidence="3 7" id="KW-0540">Nuclease</keyword>
<dbReference type="InterPro" id="IPR020539">
    <property type="entry name" value="RNase_P_CS"/>
</dbReference>
<evidence type="ECO:0000313" key="10">
    <source>
        <dbReference type="Proteomes" id="UP000176952"/>
    </source>
</evidence>
<evidence type="ECO:0000256" key="8">
    <source>
        <dbReference type="NCBIfam" id="TIGR00188"/>
    </source>
</evidence>
<accession>A0A1G2B9Z9</accession>
<dbReference type="HAMAP" id="MF_00227">
    <property type="entry name" value="RNase_P"/>
    <property type="match status" value="1"/>
</dbReference>
<sequence length="118" mass="13938">MLSRHYRLSSEKDVRQVYQSRFVIRMRIFDMRLAKNSLRHPRFTVVVSTKISKSAVVRNRLKRQIRATLALYARQPGPGYDVIIITKPNILKIEAGERTQLLNRAFTQTRLWPKESKK</sequence>
<dbReference type="InterPro" id="IPR014721">
    <property type="entry name" value="Ribsml_uS5_D2-typ_fold_subgr"/>
</dbReference>
<dbReference type="GO" id="GO:0042781">
    <property type="term" value="F:3'-tRNA processing endoribonuclease activity"/>
    <property type="evidence" value="ECO:0007669"/>
    <property type="project" value="TreeGrafter"/>
</dbReference>
<reference evidence="9 10" key="1">
    <citation type="journal article" date="2016" name="Nat. Commun.">
        <title>Thousands of microbial genomes shed light on interconnected biogeochemical processes in an aquifer system.</title>
        <authorList>
            <person name="Anantharaman K."/>
            <person name="Brown C.T."/>
            <person name="Hug L.A."/>
            <person name="Sharon I."/>
            <person name="Castelle C.J."/>
            <person name="Probst A.J."/>
            <person name="Thomas B.C."/>
            <person name="Singh A."/>
            <person name="Wilkins M.J."/>
            <person name="Karaoz U."/>
            <person name="Brodie E.L."/>
            <person name="Williams K.H."/>
            <person name="Hubbard S.S."/>
            <person name="Banfield J.F."/>
        </authorList>
    </citation>
    <scope>NUCLEOTIDE SEQUENCE [LARGE SCALE GENOMIC DNA]</scope>
</reference>
<keyword evidence="5 7" id="KW-0378">Hydrolase</keyword>
<dbReference type="InterPro" id="IPR000100">
    <property type="entry name" value="RNase_P"/>
</dbReference>
<dbReference type="GO" id="GO:0004526">
    <property type="term" value="F:ribonuclease P activity"/>
    <property type="evidence" value="ECO:0007669"/>
    <property type="project" value="UniProtKB-UniRule"/>
</dbReference>
<evidence type="ECO:0000256" key="4">
    <source>
        <dbReference type="ARBA" id="ARBA00022759"/>
    </source>
</evidence>
<keyword evidence="4 7" id="KW-0255">Endonuclease</keyword>
<gene>
    <name evidence="7" type="primary">rnpA</name>
    <name evidence="9" type="ORF">A3F54_02425</name>
</gene>
<evidence type="ECO:0000313" key="9">
    <source>
        <dbReference type="EMBL" id="OGY85100.1"/>
    </source>
</evidence>
<dbReference type="Proteomes" id="UP000176952">
    <property type="component" value="Unassembled WGS sequence"/>
</dbReference>
<name>A0A1G2B9Z9_9BACT</name>
<dbReference type="PANTHER" id="PTHR33992:SF1">
    <property type="entry name" value="RIBONUCLEASE P PROTEIN COMPONENT"/>
    <property type="match status" value="1"/>
</dbReference>
<proteinExistence type="inferred from homology"/>
<evidence type="ECO:0000256" key="6">
    <source>
        <dbReference type="ARBA" id="ARBA00022884"/>
    </source>
</evidence>
<comment type="function">
    <text evidence="1 7">RNaseP catalyzes the removal of the 5'-leader sequence from pre-tRNA to produce the mature 5'-terminus. It can also cleave other RNA substrates such as 4.5S RNA. The protein component plays an auxiliary but essential role in vivo by binding to the 5'-leader sequence and broadening the substrate specificity of the ribozyme.</text>
</comment>